<feature type="compositionally biased region" description="Basic and acidic residues" evidence="1">
    <location>
        <begin position="292"/>
        <end position="302"/>
    </location>
</feature>
<dbReference type="CDD" id="cd06558">
    <property type="entry name" value="crotonase-like"/>
    <property type="match status" value="1"/>
</dbReference>
<name>A0ABU0RTU2_9ACTN</name>
<organism evidence="2 3">
    <name type="scientific">Streptomyces turgidiscabies</name>
    <dbReference type="NCBI Taxonomy" id="85558"/>
    <lineage>
        <taxon>Bacteria</taxon>
        <taxon>Bacillati</taxon>
        <taxon>Actinomycetota</taxon>
        <taxon>Actinomycetes</taxon>
        <taxon>Kitasatosporales</taxon>
        <taxon>Streptomycetaceae</taxon>
        <taxon>Streptomyces</taxon>
    </lineage>
</organism>
<protein>
    <submittedName>
        <fullName evidence="2">Enoyl-CoA hydratase/carnithine racemase</fullName>
    </submittedName>
</protein>
<dbReference type="EMBL" id="JAUSZS010000007">
    <property type="protein sequence ID" value="MDQ0935376.1"/>
    <property type="molecule type" value="Genomic_DNA"/>
</dbReference>
<feature type="compositionally biased region" description="Polar residues" evidence="1">
    <location>
        <begin position="275"/>
        <end position="286"/>
    </location>
</feature>
<proteinExistence type="predicted"/>
<dbReference type="Pfam" id="PF00378">
    <property type="entry name" value="ECH_1"/>
    <property type="match status" value="1"/>
</dbReference>
<keyword evidence="3" id="KW-1185">Reference proteome</keyword>
<evidence type="ECO:0000313" key="2">
    <source>
        <dbReference type="EMBL" id="MDQ0935376.1"/>
    </source>
</evidence>
<feature type="region of interest" description="Disordered" evidence="1">
    <location>
        <begin position="197"/>
        <end position="234"/>
    </location>
</feature>
<feature type="region of interest" description="Disordered" evidence="1">
    <location>
        <begin position="273"/>
        <end position="302"/>
    </location>
</feature>
<dbReference type="PANTHER" id="PTHR11941:SF54">
    <property type="entry name" value="ENOYL-COA HYDRATASE, MITOCHONDRIAL"/>
    <property type="match status" value="1"/>
</dbReference>
<dbReference type="InterPro" id="IPR001753">
    <property type="entry name" value="Enoyl-CoA_hydra/iso"/>
</dbReference>
<evidence type="ECO:0000256" key="1">
    <source>
        <dbReference type="SAM" id="MobiDB-lite"/>
    </source>
</evidence>
<feature type="compositionally biased region" description="Low complexity" evidence="1">
    <location>
        <begin position="212"/>
        <end position="222"/>
    </location>
</feature>
<evidence type="ECO:0000313" key="3">
    <source>
        <dbReference type="Proteomes" id="UP001223072"/>
    </source>
</evidence>
<sequence>MKNRVPDSDSGGAAVPAVLDDPYAPLRLSFDGPLAVITMDNPPHNLFDEEMWQAWFAAVDWLEHHVPRALLIRAEGRVVSAGVDVRIFRDTRADEIEEYWRRNLRIVQAVERLPCPTVFAAHSLTLTAAFEIALACDFIVAVGGARFGLVERRVAFTPAMGGTQRLAERAGVARARELVMTGKLCRASTLAGWGLSTPCSSPRRSRRKRTNSRWISPSVPLRPTRRRSRSSGSISAAVWRRLMPSCRLRRTGSRGPRITGMRWQGSWLMDPITVPGTSADNPSGKTVSRVGHAGERKPDCGS</sequence>
<dbReference type="Proteomes" id="UP001223072">
    <property type="component" value="Unassembled WGS sequence"/>
</dbReference>
<comment type="caution">
    <text evidence="2">The sequence shown here is derived from an EMBL/GenBank/DDBJ whole genome shotgun (WGS) entry which is preliminary data.</text>
</comment>
<accession>A0ABU0RTU2</accession>
<dbReference type="SUPFAM" id="SSF52096">
    <property type="entry name" value="ClpP/crotonase"/>
    <property type="match status" value="1"/>
</dbReference>
<dbReference type="Gene3D" id="3.90.226.10">
    <property type="entry name" value="2-enoyl-CoA Hydratase, Chain A, domain 1"/>
    <property type="match status" value="1"/>
</dbReference>
<reference evidence="2 3" key="1">
    <citation type="submission" date="2023-07" db="EMBL/GenBank/DDBJ databases">
        <title>Comparative genomics of wheat-associated soil bacteria to identify genetic determinants of phenazine resistance.</title>
        <authorList>
            <person name="Mouncey N."/>
        </authorList>
    </citation>
    <scope>NUCLEOTIDE SEQUENCE [LARGE SCALE GENOMIC DNA]</scope>
    <source>
        <strain evidence="2 3">W2I16</strain>
    </source>
</reference>
<dbReference type="PANTHER" id="PTHR11941">
    <property type="entry name" value="ENOYL-COA HYDRATASE-RELATED"/>
    <property type="match status" value="1"/>
</dbReference>
<gene>
    <name evidence="2" type="ORF">QFZ49_005348</name>
</gene>
<dbReference type="InterPro" id="IPR029045">
    <property type="entry name" value="ClpP/crotonase-like_dom_sf"/>
</dbReference>